<proteinExistence type="predicted"/>
<gene>
    <name evidence="6" type="ORF">ENR23_13045</name>
</gene>
<feature type="chain" id="PRO_5032535490" description="Bacterial surface antigen (D15) domain-containing protein" evidence="4">
    <location>
        <begin position="49"/>
        <end position="469"/>
    </location>
</feature>
<accession>A0A832MNN4</accession>
<evidence type="ECO:0000313" key="6">
    <source>
        <dbReference type="EMBL" id="HGZ44318.1"/>
    </source>
</evidence>
<comment type="caution">
    <text evidence="6">The sequence shown here is derived from an EMBL/GenBank/DDBJ whole genome shotgun (WGS) entry which is preliminary data.</text>
</comment>
<feature type="region of interest" description="Disordered" evidence="3">
    <location>
        <begin position="1"/>
        <end position="23"/>
    </location>
</feature>
<evidence type="ECO:0000256" key="3">
    <source>
        <dbReference type="SAM" id="MobiDB-lite"/>
    </source>
</evidence>
<dbReference type="Gene3D" id="2.40.160.50">
    <property type="entry name" value="membrane protein fhac: a member of the omp85/tpsb transporter family"/>
    <property type="match status" value="1"/>
</dbReference>
<reference evidence="6" key="1">
    <citation type="journal article" date="2020" name="mSystems">
        <title>Genome- and Community-Level Interaction Insights into Carbon Utilization and Element Cycling Functions of Hydrothermarchaeota in Hydrothermal Sediment.</title>
        <authorList>
            <person name="Zhou Z."/>
            <person name="Liu Y."/>
            <person name="Xu W."/>
            <person name="Pan J."/>
            <person name="Luo Z.H."/>
            <person name="Li M."/>
        </authorList>
    </citation>
    <scope>NUCLEOTIDE SEQUENCE [LARGE SCALE GENOMIC DNA]</scope>
    <source>
        <strain evidence="6">SpSt-381</strain>
    </source>
</reference>
<dbReference type="InterPro" id="IPR000184">
    <property type="entry name" value="Bac_surfAg_D15"/>
</dbReference>
<sequence length="469" mass="49623">MSRAARDAAPGARRTPGRRAPHGARAARALATALAAAAALACAGGARAGEAPADSALLRWLGASADSTEAWFGLSAARGDTAGLDSALAHALLHPGARPRRRLPVTLAPQAGFTRVDGPTYGGLLALGRAGERGGRLEGRLAYASGPNHWLGGAAWTRTVRRGERRWTLDLWAGRRTDGMDREFADVRLAQVRALLSGSDTRRYLRREGFTATLERAAPAWRASASFRDLAESPRAVTATWNLLDRVPVVTGNLPAASARVHELAYALGVRLPRVPVTLEAHHATSGDALGSDLEYRRTRLTAGADLSLGRAASLVPQVVYGRLSGAPAPQAAFYLGGSRTLRSVEGSSLGGTGLALARVDLIGTGDLLAALRIPHPAAFPVHGALFAGAGAVWGPDPYGGRTRPGLDWPHREEWRGEYGFSLMWRPGVPDPAGFLRMSIAWPAGRVHEGARLSVTWARGLDLLRPFED</sequence>
<feature type="domain" description="Bacterial surface antigen (D15)" evidence="5">
    <location>
        <begin position="287"/>
        <end position="445"/>
    </location>
</feature>
<evidence type="ECO:0000256" key="1">
    <source>
        <dbReference type="ARBA" id="ARBA00004370"/>
    </source>
</evidence>
<evidence type="ECO:0000259" key="5">
    <source>
        <dbReference type="Pfam" id="PF01103"/>
    </source>
</evidence>
<feature type="signal peptide" evidence="4">
    <location>
        <begin position="1"/>
        <end position="48"/>
    </location>
</feature>
<protein>
    <recommendedName>
        <fullName evidence="5">Bacterial surface antigen (D15) domain-containing protein</fullName>
    </recommendedName>
</protein>
<keyword evidence="4" id="KW-0732">Signal</keyword>
<organism evidence="6">
    <name type="scientific">Eiseniibacteriota bacterium</name>
    <dbReference type="NCBI Taxonomy" id="2212470"/>
    <lineage>
        <taxon>Bacteria</taxon>
        <taxon>Candidatus Eiseniibacteriota</taxon>
    </lineage>
</organism>
<keyword evidence="2" id="KW-0472">Membrane</keyword>
<dbReference type="GO" id="GO:0019867">
    <property type="term" value="C:outer membrane"/>
    <property type="evidence" value="ECO:0007669"/>
    <property type="project" value="InterPro"/>
</dbReference>
<evidence type="ECO:0000256" key="2">
    <source>
        <dbReference type="ARBA" id="ARBA00023136"/>
    </source>
</evidence>
<evidence type="ECO:0000256" key="4">
    <source>
        <dbReference type="SAM" id="SignalP"/>
    </source>
</evidence>
<dbReference type="EMBL" id="DSQF01000026">
    <property type="protein sequence ID" value="HGZ44318.1"/>
    <property type="molecule type" value="Genomic_DNA"/>
</dbReference>
<name>A0A832MNN4_UNCEI</name>
<dbReference type="Pfam" id="PF01103">
    <property type="entry name" value="Omp85"/>
    <property type="match status" value="1"/>
</dbReference>
<comment type="subcellular location">
    <subcellularLocation>
        <location evidence="1">Membrane</location>
    </subcellularLocation>
</comment>
<dbReference type="AlphaFoldDB" id="A0A832MNN4"/>